<feature type="transmembrane region" description="Helical" evidence="6">
    <location>
        <begin position="148"/>
        <end position="171"/>
    </location>
</feature>
<keyword evidence="8" id="KW-1185">Reference proteome</keyword>
<dbReference type="eggNOG" id="COG1280">
    <property type="taxonomic scope" value="Bacteria"/>
</dbReference>
<evidence type="ECO:0000313" key="7">
    <source>
        <dbReference type="EMBL" id="AHA28151.1"/>
    </source>
</evidence>
<feature type="transmembrane region" description="Helical" evidence="6">
    <location>
        <begin position="183"/>
        <end position="200"/>
    </location>
</feature>
<protein>
    <submittedName>
        <fullName evidence="7">Putative threonine efflux protein</fullName>
    </submittedName>
</protein>
<keyword evidence="4 6" id="KW-1133">Transmembrane helix</keyword>
<evidence type="ECO:0000256" key="4">
    <source>
        <dbReference type="ARBA" id="ARBA00022989"/>
    </source>
</evidence>
<comment type="subcellular location">
    <subcellularLocation>
        <location evidence="1">Cell membrane</location>
        <topology evidence="1">Multi-pass membrane protein</topology>
    </subcellularLocation>
</comment>
<name>U6B8G0_9HYPH</name>
<dbReference type="Pfam" id="PF01810">
    <property type="entry name" value="LysE"/>
    <property type="match status" value="1"/>
</dbReference>
<dbReference type="PANTHER" id="PTHR30086">
    <property type="entry name" value="ARGININE EXPORTER PROTEIN ARGO"/>
    <property type="match status" value="1"/>
</dbReference>
<keyword evidence="5 6" id="KW-0472">Membrane</keyword>
<feature type="transmembrane region" description="Helical" evidence="6">
    <location>
        <begin position="40"/>
        <end position="61"/>
    </location>
</feature>
<dbReference type="AlphaFoldDB" id="U6B8G0"/>
<evidence type="ECO:0000256" key="3">
    <source>
        <dbReference type="ARBA" id="ARBA00022692"/>
    </source>
</evidence>
<keyword evidence="3 6" id="KW-0812">Transmembrane</keyword>
<organism evidence="7 8">
    <name type="scientific">Candidatus Liberibacter americanus str. Sao Paulo</name>
    <dbReference type="NCBI Taxonomy" id="1261131"/>
    <lineage>
        <taxon>Bacteria</taxon>
        <taxon>Pseudomonadati</taxon>
        <taxon>Pseudomonadota</taxon>
        <taxon>Alphaproteobacteria</taxon>
        <taxon>Hyphomicrobiales</taxon>
        <taxon>Rhizobiaceae</taxon>
        <taxon>Liberibacter</taxon>
    </lineage>
</organism>
<evidence type="ECO:0000256" key="5">
    <source>
        <dbReference type="ARBA" id="ARBA00023136"/>
    </source>
</evidence>
<sequence length="201" mass="22683">MSFENWLSFLLFAFIITSLPGPGCILTINHSIQHGWKPTLMLILGQELAVFTLMFLVNIGLKSVFDFTTVMLIVKILGSIWLVYTAWNVLNSPVFDISIDSIPKTSNLSRFLLGFITDITNVKAIALFVSMLPAYLDNRYPMCPQITITTMTMVAMDTMVLLFYSAISSRLRLIFRSSNFVKMQNRIFAVALLIIAIKVIL</sequence>
<dbReference type="EMBL" id="CP006604">
    <property type="protein sequence ID" value="AHA28151.1"/>
    <property type="molecule type" value="Genomic_DNA"/>
</dbReference>
<evidence type="ECO:0000256" key="2">
    <source>
        <dbReference type="ARBA" id="ARBA00022475"/>
    </source>
</evidence>
<accession>U6B8G0</accession>
<feature type="transmembrane region" description="Helical" evidence="6">
    <location>
        <begin position="111"/>
        <end position="136"/>
    </location>
</feature>
<dbReference type="GO" id="GO:0005886">
    <property type="term" value="C:plasma membrane"/>
    <property type="evidence" value="ECO:0007669"/>
    <property type="project" value="UniProtKB-SubCell"/>
</dbReference>
<evidence type="ECO:0000256" key="1">
    <source>
        <dbReference type="ARBA" id="ARBA00004651"/>
    </source>
</evidence>
<dbReference type="PANTHER" id="PTHR30086:SF20">
    <property type="entry name" value="ARGININE EXPORTER PROTEIN ARGO-RELATED"/>
    <property type="match status" value="1"/>
</dbReference>
<evidence type="ECO:0000256" key="6">
    <source>
        <dbReference type="SAM" id="Phobius"/>
    </source>
</evidence>
<proteinExistence type="predicted"/>
<dbReference type="GO" id="GO:0015171">
    <property type="term" value="F:amino acid transmembrane transporter activity"/>
    <property type="evidence" value="ECO:0007669"/>
    <property type="project" value="TreeGrafter"/>
</dbReference>
<gene>
    <name evidence="7" type="primary">rhtB</name>
    <name evidence="7" type="ORF">lam_810</name>
</gene>
<reference evidence="7 8" key="1">
    <citation type="journal article" date="2014" name="Mol. Plant Microbe Interact.">
        <title>The complete genome sequence of Candidatus Liberibacter americanus, associated with citrus Huanglongbing.</title>
        <authorList>
            <person name="Wulff N.A."/>
            <person name="Zhang S."/>
            <person name="Setubal J.C."/>
            <person name="Almeida N.F."/>
            <person name="Martins E.C."/>
            <person name="Harakava R."/>
            <person name="Kumar D."/>
            <person name="Rangel L.T."/>
            <person name="Foissac X."/>
            <person name="Bove J."/>
            <person name="Gabriel D.W."/>
        </authorList>
    </citation>
    <scope>NUCLEOTIDE SEQUENCE [LARGE SCALE GENOMIC DNA]</scope>
    <source>
        <strain evidence="7 8">Sao Paulo</strain>
    </source>
</reference>
<dbReference type="HOGENOM" id="CLU_079569_2_1_5"/>
<dbReference type="KEGG" id="lar:lam_810"/>
<dbReference type="RefSeq" id="WP_007557425.1">
    <property type="nucleotide sequence ID" value="NC_022793.1"/>
</dbReference>
<dbReference type="PATRIC" id="fig|1261131.3.peg.779"/>
<feature type="transmembrane region" description="Helical" evidence="6">
    <location>
        <begin position="6"/>
        <end position="28"/>
    </location>
</feature>
<evidence type="ECO:0000313" key="8">
    <source>
        <dbReference type="Proteomes" id="UP000017862"/>
    </source>
</evidence>
<dbReference type="Proteomes" id="UP000017862">
    <property type="component" value="Chromosome"/>
</dbReference>
<feature type="transmembrane region" description="Helical" evidence="6">
    <location>
        <begin position="67"/>
        <end position="90"/>
    </location>
</feature>
<keyword evidence="2" id="KW-1003">Cell membrane</keyword>
<dbReference type="InterPro" id="IPR001123">
    <property type="entry name" value="LeuE-type"/>
</dbReference>